<feature type="region of interest" description="Disordered" evidence="7">
    <location>
        <begin position="74"/>
        <end position="107"/>
    </location>
</feature>
<evidence type="ECO:0000256" key="6">
    <source>
        <dbReference type="ARBA" id="ARBA00023136"/>
    </source>
</evidence>
<keyword evidence="9" id="KW-1185">Reference proteome</keyword>
<evidence type="ECO:0000256" key="4">
    <source>
        <dbReference type="ARBA" id="ARBA00022692"/>
    </source>
</evidence>
<name>A0A6P4ZGB8_BRABE</name>
<evidence type="ECO:0000256" key="5">
    <source>
        <dbReference type="ARBA" id="ARBA00022989"/>
    </source>
</evidence>
<comment type="similarity">
    <text evidence="2">Belongs to the SMIM8 family.</text>
</comment>
<feature type="compositionally biased region" description="Low complexity" evidence="7">
    <location>
        <begin position="89"/>
        <end position="100"/>
    </location>
</feature>
<dbReference type="PANTHER" id="PTHR14274:SF1">
    <property type="entry name" value="SMALL INTEGRAL MEMBRANE PROTEIN 8"/>
    <property type="match status" value="1"/>
</dbReference>
<keyword evidence="5 8" id="KW-1133">Transmembrane helix</keyword>
<dbReference type="GO" id="GO:0016020">
    <property type="term" value="C:membrane"/>
    <property type="evidence" value="ECO:0007669"/>
    <property type="project" value="UniProtKB-SubCell"/>
</dbReference>
<evidence type="ECO:0000256" key="3">
    <source>
        <dbReference type="ARBA" id="ARBA00014451"/>
    </source>
</evidence>
<evidence type="ECO:0000256" key="8">
    <source>
        <dbReference type="SAM" id="Phobius"/>
    </source>
</evidence>
<evidence type="ECO:0000256" key="1">
    <source>
        <dbReference type="ARBA" id="ARBA00004167"/>
    </source>
</evidence>
<dbReference type="KEGG" id="bbel:109478575"/>
<sequence>MYEIRRTLTLADDTETRGKNIFRRGRSLRDSVAKIGLDTRLTSEITGTHPFVDYNDDVHATLLEGVYRIKMTTEKSPGDLKPTANTDLKSPSASSKPPSAGSRTPGLSHVQTTTLFRVVNPELFMRPNKIVMAFGLVTITGCIAYIAYLNASQENQRDQLYVNVSSDGTETVQRRRSKWD</sequence>
<evidence type="ECO:0000256" key="2">
    <source>
        <dbReference type="ARBA" id="ARBA00009328"/>
    </source>
</evidence>
<accession>A0A6P4ZGB8</accession>
<dbReference type="Pfam" id="PF14937">
    <property type="entry name" value="DUF4500"/>
    <property type="match status" value="1"/>
</dbReference>
<protein>
    <recommendedName>
        <fullName evidence="3">Small integral membrane protein 8</fullName>
    </recommendedName>
</protein>
<feature type="transmembrane region" description="Helical" evidence="8">
    <location>
        <begin position="130"/>
        <end position="149"/>
    </location>
</feature>
<organism evidence="9 10">
    <name type="scientific">Branchiostoma belcheri</name>
    <name type="common">Amphioxus</name>
    <dbReference type="NCBI Taxonomy" id="7741"/>
    <lineage>
        <taxon>Eukaryota</taxon>
        <taxon>Metazoa</taxon>
        <taxon>Chordata</taxon>
        <taxon>Cephalochordata</taxon>
        <taxon>Leptocardii</taxon>
        <taxon>Amphioxiformes</taxon>
        <taxon>Branchiostomatidae</taxon>
        <taxon>Branchiostoma</taxon>
    </lineage>
</organism>
<dbReference type="PANTHER" id="PTHR14274">
    <property type="entry name" value="SMALL INTEGRAL MEMBRANE PROTEIN 8"/>
    <property type="match status" value="1"/>
</dbReference>
<dbReference type="Proteomes" id="UP000515135">
    <property type="component" value="Unplaced"/>
</dbReference>
<dbReference type="InterPro" id="IPR026686">
    <property type="entry name" value="UPF0708"/>
</dbReference>
<proteinExistence type="inferred from homology"/>
<evidence type="ECO:0000313" key="9">
    <source>
        <dbReference type="Proteomes" id="UP000515135"/>
    </source>
</evidence>
<dbReference type="RefSeq" id="XP_019635783.1">
    <property type="nucleotide sequence ID" value="XM_019780224.1"/>
</dbReference>
<evidence type="ECO:0000256" key="7">
    <source>
        <dbReference type="SAM" id="MobiDB-lite"/>
    </source>
</evidence>
<reference evidence="10" key="1">
    <citation type="submission" date="2025-08" db="UniProtKB">
        <authorList>
            <consortium name="RefSeq"/>
        </authorList>
    </citation>
    <scope>IDENTIFICATION</scope>
    <source>
        <tissue evidence="10">Gonad</tissue>
    </source>
</reference>
<dbReference type="AlphaFoldDB" id="A0A6P4ZGB8"/>
<keyword evidence="6 8" id="KW-0472">Membrane</keyword>
<gene>
    <name evidence="10" type="primary">LOC109478575</name>
</gene>
<keyword evidence="4 8" id="KW-0812">Transmembrane</keyword>
<dbReference type="OrthoDB" id="1880105at2759"/>
<comment type="subcellular location">
    <subcellularLocation>
        <location evidence="1">Membrane</location>
        <topology evidence="1">Single-pass membrane protein</topology>
    </subcellularLocation>
</comment>
<dbReference type="GeneID" id="109478575"/>
<evidence type="ECO:0000313" key="10">
    <source>
        <dbReference type="RefSeq" id="XP_019635783.1"/>
    </source>
</evidence>